<feature type="transmembrane region" description="Helical" evidence="9">
    <location>
        <begin position="16"/>
        <end position="35"/>
    </location>
</feature>
<proteinExistence type="inferred from homology"/>
<evidence type="ECO:0000256" key="6">
    <source>
        <dbReference type="ARBA" id="ARBA00022989"/>
    </source>
</evidence>
<organism evidence="12 13">
    <name type="scientific">Nitrosomonas nitrosa</name>
    <dbReference type="NCBI Taxonomy" id="52442"/>
    <lineage>
        <taxon>Bacteria</taxon>
        <taxon>Pseudomonadati</taxon>
        <taxon>Pseudomonadota</taxon>
        <taxon>Betaproteobacteria</taxon>
        <taxon>Nitrosomonadales</taxon>
        <taxon>Nitrosomonadaceae</taxon>
        <taxon>Nitrosomonas</taxon>
    </lineage>
</organism>
<evidence type="ECO:0000313" key="12">
    <source>
        <dbReference type="EMBL" id="SFM52012.1"/>
    </source>
</evidence>
<evidence type="ECO:0000313" key="13">
    <source>
        <dbReference type="Proteomes" id="UP000199561"/>
    </source>
</evidence>
<dbReference type="EMBL" id="CAJNAP010000009">
    <property type="protein sequence ID" value="CAE6498732.1"/>
    <property type="molecule type" value="Genomic_DNA"/>
</dbReference>
<dbReference type="STRING" id="52442.SAMN05421880_11943"/>
<keyword evidence="3" id="KW-1003">Cell membrane</keyword>
<feature type="domain" description="MotA/TolQ/ExbB proton channel" evidence="10">
    <location>
        <begin position="67"/>
        <end position="190"/>
    </location>
</feature>
<keyword evidence="7 9" id="KW-0472">Membrane</keyword>
<evidence type="ECO:0000256" key="2">
    <source>
        <dbReference type="ARBA" id="ARBA00022448"/>
    </source>
</evidence>
<evidence type="ECO:0000256" key="3">
    <source>
        <dbReference type="ARBA" id="ARBA00022475"/>
    </source>
</evidence>
<dbReference type="RefSeq" id="WP_090669889.1">
    <property type="nucleotide sequence ID" value="NZ_CAJNAP010000009.1"/>
</dbReference>
<dbReference type="PANTHER" id="PTHR30625">
    <property type="entry name" value="PROTEIN TOLQ"/>
    <property type="match status" value="1"/>
</dbReference>
<feature type="transmembrane region" description="Helical" evidence="9">
    <location>
        <begin position="110"/>
        <end position="130"/>
    </location>
</feature>
<dbReference type="EMBL" id="FOUF01000019">
    <property type="protein sequence ID" value="SFM52012.1"/>
    <property type="molecule type" value="Genomic_DNA"/>
</dbReference>
<protein>
    <submittedName>
        <fullName evidence="12">Biopolymer transport protein ExbB</fullName>
    </submittedName>
</protein>
<comment type="similarity">
    <text evidence="8">Belongs to the exbB/tolQ family.</text>
</comment>
<evidence type="ECO:0000313" key="11">
    <source>
        <dbReference type="EMBL" id="CAE6498732.1"/>
    </source>
</evidence>
<reference evidence="12 13" key="1">
    <citation type="submission" date="2016-10" db="EMBL/GenBank/DDBJ databases">
        <authorList>
            <person name="de Groot N.N."/>
        </authorList>
    </citation>
    <scope>NUCLEOTIDE SEQUENCE [LARGE SCALE GENOMIC DNA]</scope>
    <source>
        <strain evidence="12 13">Nm146</strain>
    </source>
</reference>
<keyword evidence="2 8" id="KW-0813">Transport</keyword>
<keyword evidence="4 9" id="KW-0812">Transmembrane</keyword>
<gene>
    <name evidence="11" type="ORF">NMYAN_170006</name>
    <name evidence="12" type="ORF">SAMN05421880_11943</name>
</gene>
<dbReference type="OrthoDB" id="4045at2"/>
<feature type="transmembrane region" description="Helical" evidence="9">
    <location>
        <begin position="150"/>
        <end position="174"/>
    </location>
</feature>
<evidence type="ECO:0000256" key="5">
    <source>
        <dbReference type="ARBA" id="ARBA00022927"/>
    </source>
</evidence>
<reference evidence="11" key="2">
    <citation type="submission" date="2021-02" db="EMBL/GenBank/DDBJ databases">
        <authorList>
            <person name="Han P."/>
        </authorList>
    </citation>
    <scope>NUCLEOTIDE SEQUENCE</scope>
    <source>
        <strain evidence="11">Nitrosomonas nitrosa 18-3D</strain>
    </source>
</reference>
<accession>A0A1I4RIA3</accession>
<dbReference type="InterPro" id="IPR050790">
    <property type="entry name" value="ExbB/TolQ_transport"/>
</dbReference>
<comment type="subcellular location">
    <subcellularLocation>
        <location evidence="1">Cell membrane</location>
        <topology evidence="1">Multi-pass membrane protein</topology>
    </subcellularLocation>
    <subcellularLocation>
        <location evidence="8">Membrane</location>
        <topology evidence="8">Multi-pass membrane protein</topology>
    </subcellularLocation>
</comment>
<evidence type="ECO:0000256" key="8">
    <source>
        <dbReference type="RuleBase" id="RU004057"/>
    </source>
</evidence>
<dbReference type="AlphaFoldDB" id="A0A1I4RIA3"/>
<evidence type="ECO:0000256" key="4">
    <source>
        <dbReference type="ARBA" id="ARBA00022692"/>
    </source>
</evidence>
<dbReference type="Proteomes" id="UP000199561">
    <property type="component" value="Unassembled WGS sequence"/>
</dbReference>
<evidence type="ECO:0000256" key="1">
    <source>
        <dbReference type="ARBA" id="ARBA00004651"/>
    </source>
</evidence>
<dbReference type="Proteomes" id="UP000601736">
    <property type="component" value="Unassembled WGS sequence"/>
</dbReference>
<dbReference type="PANTHER" id="PTHR30625:SF15">
    <property type="entry name" value="BIOPOLYMER TRANSPORT PROTEIN EXBB"/>
    <property type="match status" value="1"/>
</dbReference>
<evidence type="ECO:0000256" key="7">
    <source>
        <dbReference type="ARBA" id="ARBA00023136"/>
    </source>
</evidence>
<dbReference type="InterPro" id="IPR002898">
    <property type="entry name" value="MotA_ExbB_proton_chnl"/>
</dbReference>
<dbReference type="GO" id="GO:0017038">
    <property type="term" value="P:protein import"/>
    <property type="evidence" value="ECO:0007669"/>
    <property type="project" value="TreeGrafter"/>
</dbReference>
<keyword evidence="6 9" id="KW-1133">Transmembrane helix</keyword>
<keyword evidence="5 8" id="KW-0653">Protein transport</keyword>
<evidence type="ECO:0000256" key="9">
    <source>
        <dbReference type="SAM" id="Phobius"/>
    </source>
</evidence>
<name>A0A1I4RIA3_9PROT</name>
<dbReference type="GO" id="GO:0005886">
    <property type="term" value="C:plasma membrane"/>
    <property type="evidence" value="ECO:0007669"/>
    <property type="project" value="UniProtKB-SubCell"/>
</dbReference>
<sequence length="203" mass="22317">MTIEELIRLIRELFEAGGIVMPPLLLCALLLWYGLGYRFSILKSSGSMGVRDMLKFYQEDPGRPAKSIVEQAVQQGVTLKNKHVGNLKQLRRFLDAAFYEYEKEIKSFSVLVKTVVVISPLLGLLGTVVGMVETFDSLASMALFTQSGGIAGGISQALFSTQMGLAVAIPGLLVHSILNKKQQQIEKELRQIKSLLCSQPITS</sequence>
<keyword evidence="13" id="KW-1185">Reference proteome</keyword>
<evidence type="ECO:0000259" key="10">
    <source>
        <dbReference type="Pfam" id="PF01618"/>
    </source>
</evidence>
<dbReference type="Pfam" id="PF01618">
    <property type="entry name" value="MotA_ExbB"/>
    <property type="match status" value="1"/>
</dbReference>